<organism evidence="2 3">
    <name type="scientific">Limulus polyphemus</name>
    <name type="common">Atlantic horseshoe crab</name>
    <dbReference type="NCBI Taxonomy" id="6850"/>
    <lineage>
        <taxon>Eukaryota</taxon>
        <taxon>Metazoa</taxon>
        <taxon>Ecdysozoa</taxon>
        <taxon>Arthropoda</taxon>
        <taxon>Chelicerata</taxon>
        <taxon>Merostomata</taxon>
        <taxon>Xiphosura</taxon>
        <taxon>Limulidae</taxon>
        <taxon>Limulus</taxon>
    </lineage>
</organism>
<gene>
    <name evidence="3" type="primary">LOC111089664</name>
</gene>
<evidence type="ECO:0000313" key="2">
    <source>
        <dbReference type="Proteomes" id="UP000694941"/>
    </source>
</evidence>
<protein>
    <submittedName>
        <fullName evidence="3">Monoglyceride lipase-like</fullName>
    </submittedName>
</protein>
<dbReference type="RefSeq" id="XP_022258281.1">
    <property type="nucleotide sequence ID" value="XM_022402573.1"/>
</dbReference>
<dbReference type="GeneID" id="111089664"/>
<evidence type="ECO:0000313" key="3">
    <source>
        <dbReference type="RefSeq" id="XP_022258281.1"/>
    </source>
</evidence>
<feature type="domain" description="Serine aminopeptidase S33" evidence="1">
    <location>
        <begin position="2"/>
        <end position="143"/>
    </location>
</feature>
<dbReference type="PANTHER" id="PTHR11614">
    <property type="entry name" value="PHOSPHOLIPASE-RELATED"/>
    <property type="match status" value="1"/>
</dbReference>
<dbReference type="InterPro" id="IPR029058">
    <property type="entry name" value="AB_hydrolase_fold"/>
</dbReference>
<proteinExistence type="predicted"/>
<dbReference type="SUPFAM" id="SSF53474">
    <property type="entry name" value="alpha/beta-Hydrolases"/>
    <property type="match status" value="1"/>
</dbReference>
<dbReference type="InterPro" id="IPR022742">
    <property type="entry name" value="Hydrolase_4"/>
</dbReference>
<evidence type="ECO:0000259" key="1">
    <source>
        <dbReference type="Pfam" id="PF12146"/>
    </source>
</evidence>
<accession>A0ABM1TQX5</accession>
<dbReference type="InterPro" id="IPR051044">
    <property type="entry name" value="MAG_DAG_Lipase"/>
</dbReference>
<sequence length="162" mass="18013">MRPKEFTGIVLIAAAISMNTEGITPLKCFLANLLGRLLPHFPISSIDQDLVVRSEEAKQIIANDPYHYNGFVKAGWAKTMLETLRELPSCVKNVDFPVLILHGGSDKVCDVSGAKMLFDSAKSKDKSLKVYPHSYHSLLREPDGISDQVITDVIDWMELRIG</sequence>
<dbReference type="Proteomes" id="UP000694941">
    <property type="component" value="Unplaced"/>
</dbReference>
<reference evidence="3" key="1">
    <citation type="submission" date="2025-08" db="UniProtKB">
        <authorList>
            <consortium name="RefSeq"/>
        </authorList>
    </citation>
    <scope>IDENTIFICATION</scope>
    <source>
        <tissue evidence="3">Muscle</tissue>
    </source>
</reference>
<dbReference type="Gene3D" id="3.40.50.1820">
    <property type="entry name" value="alpha/beta hydrolase"/>
    <property type="match status" value="1"/>
</dbReference>
<keyword evidence="2" id="KW-1185">Reference proteome</keyword>
<dbReference type="Pfam" id="PF12146">
    <property type="entry name" value="Hydrolase_4"/>
    <property type="match status" value="1"/>
</dbReference>
<name>A0ABM1TQX5_LIMPO</name>